<evidence type="ECO:0008006" key="4">
    <source>
        <dbReference type="Google" id="ProtNLM"/>
    </source>
</evidence>
<organism evidence="2 3">
    <name type="scientific">Actinomadura logoneensis</name>
    <dbReference type="NCBI Taxonomy" id="2293572"/>
    <lineage>
        <taxon>Bacteria</taxon>
        <taxon>Bacillati</taxon>
        <taxon>Actinomycetota</taxon>
        <taxon>Actinomycetes</taxon>
        <taxon>Streptosporangiales</taxon>
        <taxon>Thermomonosporaceae</taxon>
        <taxon>Actinomadura</taxon>
    </lineage>
</organism>
<sequence length="238" mass="25715">MRKSLLFASTAAVAVGLVAAPASANAAARTPTAVTFGMSTTANAGLTISGKLTAVKGTVPAGKWLTAECYSLQQHKWLTIKPQSGQKPLVTKAGGAFSSKLTANCAHGYYRVRFPGDPTLAPSTSPKVLDKRINAMVFGWKVTPRTVRKGGYVYVSGTLKQDVKPGKYVPFKGQRVYLLIKVKGVNHWEWFAAPKTDAKGHFSGRVRLYKNATFGFLYKGDKTHYYDSPLKGTPVSVR</sequence>
<feature type="chain" id="PRO_5016738602" description="Calcium-binding protein" evidence="1">
    <location>
        <begin position="27"/>
        <end position="238"/>
    </location>
</feature>
<dbReference type="EMBL" id="QURH01000192">
    <property type="protein sequence ID" value="RFU41725.1"/>
    <property type="molecule type" value="Genomic_DNA"/>
</dbReference>
<dbReference type="RefSeq" id="WP_117357250.1">
    <property type="nucleotide sequence ID" value="NZ_QURH01000192.1"/>
</dbReference>
<evidence type="ECO:0000256" key="1">
    <source>
        <dbReference type="SAM" id="SignalP"/>
    </source>
</evidence>
<evidence type="ECO:0000313" key="3">
    <source>
        <dbReference type="Proteomes" id="UP000261811"/>
    </source>
</evidence>
<name>A0A372JNX3_9ACTN</name>
<comment type="caution">
    <text evidence="2">The sequence shown here is derived from an EMBL/GenBank/DDBJ whole genome shotgun (WGS) entry which is preliminary data.</text>
</comment>
<keyword evidence="1" id="KW-0732">Signal</keyword>
<keyword evidence="3" id="KW-1185">Reference proteome</keyword>
<protein>
    <recommendedName>
        <fullName evidence="4">Calcium-binding protein</fullName>
    </recommendedName>
</protein>
<evidence type="ECO:0000313" key="2">
    <source>
        <dbReference type="EMBL" id="RFU41725.1"/>
    </source>
</evidence>
<accession>A0A372JNX3</accession>
<reference evidence="2 3" key="1">
    <citation type="submission" date="2018-08" db="EMBL/GenBank/DDBJ databases">
        <title>Actinomadura jelena sp. nov., a novel Actinomycete isolated from soil in Chad.</title>
        <authorList>
            <person name="Shi L."/>
        </authorList>
    </citation>
    <scope>NUCLEOTIDE SEQUENCE [LARGE SCALE GENOMIC DNA]</scope>
    <source>
        <strain evidence="2 3">NEAU-G17</strain>
    </source>
</reference>
<dbReference type="Proteomes" id="UP000261811">
    <property type="component" value="Unassembled WGS sequence"/>
</dbReference>
<gene>
    <name evidence="2" type="ORF">DZF91_10295</name>
</gene>
<proteinExistence type="predicted"/>
<dbReference type="OrthoDB" id="3478873at2"/>
<dbReference type="AlphaFoldDB" id="A0A372JNX3"/>
<feature type="signal peptide" evidence="1">
    <location>
        <begin position="1"/>
        <end position="26"/>
    </location>
</feature>